<dbReference type="PRINTS" id="PR00032">
    <property type="entry name" value="HTHARAC"/>
</dbReference>
<sequence>MNILLVDDEVAVIQILKKAVCWEDLGINEVFTAYNAQEAKRIVTQESIQIIISDIEMPQENGISFLTWVQEEYPDIVNIILTGFPDFNYAKDAISIGVFKFLLKPIVFKELKAVVEEAVQNIREEQKREEQRRYGEYYEENRGKTEKIFYRDLLSEEILPFADYMDKEIVRRGMQKEDLELDNLVLLPLTGKESKADKGSVFYFALENIAEELFPETVMLEYNGDMIWLVKKGKQKEDIEEMSRVFLGKVSRYLKYELYAYYTKELRLEEAAQRYRMLKEVSRQYFRKGQRIYYGDQWTGSIMEEALSGNGRSGAGNELIRSLREYLEQHYNESINRKDVEELVHMNQDYLNRSFKCATGYTLMEYVQHFRILKAKEYLADMQKSISEIGGLVGYESPPYFSKIFKKCTGITPAEYRSSLSESGRCT</sequence>
<dbReference type="GO" id="GO:0003700">
    <property type="term" value="F:DNA-binding transcription factor activity"/>
    <property type="evidence" value="ECO:0007669"/>
    <property type="project" value="InterPro"/>
</dbReference>
<reference evidence="9 10" key="1">
    <citation type="submission" date="2016-07" db="EMBL/GenBank/DDBJ databases">
        <title>Characterization of isolates of Eisenbergiella tayi derived from blood cultures, using whole genome sequencing.</title>
        <authorList>
            <person name="Burdz T."/>
            <person name="Wiebe D."/>
            <person name="Huynh C."/>
            <person name="Bernard K."/>
        </authorList>
    </citation>
    <scope>NUCLEOTIDE SEQUENCE [LARGE SCALE GENOMIC DNA]</scope>
    <source>
        <strain evidence="9 10">NML 120489</strain>
    </source>
</reference>
<feature type="modified residue" description="4-aspartylphosphate" evidence="6">
    <location>
        <position position="54"/>
    </location>
</feature>
<dbReference type="Gene3D" id="1.10.10.60">
    <property type="entry name" value="Homeodomain-like"/>
    <property type="match status" value="2"/>
</dbReference>
<evidence type="ECO:0000259" key="7">
    <source>
        <dbReference type="PROSITE" id="PS01124"/>
    </source>
</evidence>
<proteinExistence type="predicted"/>
<dbReference type="Gene3D" id="3.40.50.2300">
    <property type="match status" value="1"/>
</dbReference>
<name>A0A1E3ASB5_9FIRM</name>
<dbReference type="AlphaFoldDB" id="A0A1E3ASB5"/>
<dbReference type="InterPro" id="IPR001789">
    <property type="entry name" value="Sig_transdc_resp-reg_receiver"/>
</dbReference>
<dbReference type="RefSeq" id="WP_069156841.1">
    <property type="nucleotide sequence ID" value="NZ_DBFYTC010000042.1"/>
</dbReference>
<evidence type="ECO:0000313" key="10">
    <source>
        <dbReference type="Proteomes" id="UP000095003"/>
    </source>
</evidence>
<comment type="caution">
    <text evidence="9">The sequence shown here is derived from an EMBL/GenBank/DDBJ whole genome shotgun (WGS) entry which is preliminary data.</text>
</comment>
<keyword evidence="6" id="KW-0597">Phosphoprotein</keyword>
<evidence type="ECO:0000256" key="4">
    <source>
        <dbReference type="ARBA" id="ARBA00023163"/>
    </source>
</evidence>
<keyword evidence="2" id="KW-0805">Transcription regulation</keyword>
<evidence type="ECO:0000259" key="8">
    <source>
        <dbReference type="PROSITE" id="PS50110"/>
    </source>
</evidence>
<dbReference type="SMART" id="SM00448">
    <property type="entry name" value="REC"/>
    <property type="match status" value="1"/>
</dbReference>
<dbReference type="InterPro" id="IPR009057">
    <property type="entry name" value="Homeodomain-like_sf"/>
</dbReference>
<evidence type="ECO:0000256" key="1">
    <source>
        <dbReference type="ARBA" id="ARBA00018672"/>
    </source>
</evidence>
<evidence type="ECO:0000256" key="6">
    <source>
        <dbReference type="PROSITE-ProRule" id="PRU00169"/>
    </source>
</evidence>
<dbReference type="PROSITE" id="PS01124">
    <property type="entry name" value="HTH_ARAC_FAMILY_2"/>
    <property type="match status" value="1"/>
</dbReference>
<keyword evidence="4" id="KW-0804">Transcription</keyword>
<feature type="domain" description="Response regulatory" evidence="8">
    <location>
        <begin position="2"/>
        <end position="119"/>
    </location>
</feature>
<dbReference type="InterPro" id="IPR011006">
    <property type="entry name" value="CheY-like_superfamily"/>
</dbReference>
<dbReference type="GO" id="GO:0043565">
    <property type="term" value="F:sequence-specific DNA binding"/>
    <property type="evidence" value="ECO:0007669"/>
    <property type="project" value="InterPro"/>
</dbReference>
<evidence type="ECO:0000256" key="3">
    <source>
        <dbReference type="ARBA" id="ARBA00023125"/>
    </source>
</evidence>
<dbReference type="PANTHER" id="PTHR43280">
    <property type="entry name" value="ARAC-FAMILY TRANSCRIPTIONAL REGULATOR"/>
    <property type="match status" value="1"/>
</dbReference>
<dbReference type="Pfam" id="PF00072">
    <property type="entry name" value="Response_reg"/>
    <property type="match status" value="1"/>
</dbReference>
<dbReference type="SUPFAM" id="SSF52172">
    <property type="entry name" value="CheY-like"/>
    <property type="match status" value="1"/>
</dbReference>
<comment type="function">
    <text evidence="5">May play the central regulatory role in sporulation. It may be an element of the effector pathway responsible for the activation of sporulation genes in response to nutritional stress. Spo0A may act in concert with spo0H (a sigma factor) to control the expression of some genes that are critical to the sporulation process.</text>
</comment>
<dbReference type="SMART" id="SM00342">
    <property type="entry name" value="HTH_ARAC"/>
    <property type="match status" value="1"/>
</dbReference>
<dbReference type="Pfam" id="PF12833">
    <property type="entry name" value="HTH_18"/>
    <property type="match status" value="1"/>
</dbReference>
<evidence type="ECO:0000313" key="9">
    <source>
        <dbReference type="EMBL" id="ODM11600.1"/>
    </source>
</evidence>
<evidence type="ECO:0000256" key="2">
    <source>
        <dbReference type="ARBA" id="ARBA00023015"/>
    </source>
</evidence>
<evidence type="ECO:0000256" key="5">
    <source>
        <dbReference type="ARBA" id="ARBA00024867"/>
    </source>
</evidence>
<dbReference type="CDD" id="cd17536">
    <property type="entry name" value="REC_YesN-like"/>
    <property type="match status" value="1"/>
</dbReference>
<dbReference type="InterPro" id="IPR020449">
    <property type="entry name" value="Tscrpt_reg_AraC-type_HTH"/>
</dbReference>
<organism evidence="9 10">
    <name type="scientific">Eisenbergiella tayi</name>
    <dbReference type="NCBI Taxonomy" id="1432052"/>
    <lineage>
        <taxon>Bacteria</taxon>
        <taxon>Bacillati</taxon>
        <taxon>Bacillota</taxon>
        <taxon>Clostridia</taxon>
        <taxon>Lachnospirales</taxon>
        <taxon>Lachnospiraceae</taxon>
        <taxon>Eisenbergiella</taxon>
    </lineage>
</organism>
<protein>
    <recommendedName>
        <fullName evidence="1">Stage 0 sporulation protein A homolog</fullName>
    </recommendedName>
</protein>
<accession>A0A1E3ASB5</accession>
<dbReference type="SUPFAM" id="SSF46689">
    <property type="entry name" value="Homeodomain-like"/>
    <property type="match status" value="2"/>
</dbReference>
<feature type="domain" description="HTH araC/xylS-type" evidence="7">
    <location>
        <begin position="321"/>
        <end position="419"/>
    </location>
</feature>
<keyword evidence="3" id="KW-0238">DNA-binding</keyword>
<dbReference type="GO" id="GO:0000160">
    <property type="term" value="P:phosphorelay signal transduction system"/>
    <property type="evidence" value="ECO:0007669"/>
    <property type="project" value="InterPro"/>
</dbReference>
<dbReference type="PROSITE" id="PS50110">
    <property type="entry name" value="RESPONSE_REGULATORY"/>
    <property type="match status" value="1"/>
</dbReference>
<gene>
    <name evidence="9" type="ORF">BEH84_02215</name>
</gene>
<dbReference type="GeneID" id="93300794"/>
<dbReference type="Proteomes" id="UP000095003">
    <property type="component" value="Unassembled WGS sequence"/>
</dbReference>
<dbReference type="EMBL" id="MCGI01000002">
    <property type="protein sequence ID" value="ODM11600.1"/>
    <property type="molecule type" value="Genomic_DNA"/>
</dbReference>
<dbReference type="PANTHER" id="PTHR43280:SF28">
    <property type="entry name" value="HTH-TYPE TRANSCRIPTIONAL ACTIVATOR RHAS"/>
    <property type="match status" value="1"/>
</dbReference>
<dbReference type="InterPro" id="IPR018060">
    <property type="entry name" value="HTH_AraC"/>
</dbReference>